<name>A0A6A6DG16_9PEZI</name>
<gene>
    <name evidence="1" type="ORF">K469DRAFT_603340</name>
</gene>
<evidence type="ECO:0000313" key="2">
    <source>
        <dbReference type="Proteomes" id="UP000800200"/>
    </source>
</evidence>
<evidence type="ECO:0000313" key="1">
    <source>
        <dbReference type="EMBL" id="KAF2177332.1"/>
    </source>
</evidence>
<dbReference type="EMBL" id="ML994689">
    <property type="protein sequence ID" value="KAF2177332.1"/>
    <property type="molecule type" value="Genomic_DNA"/>
</dbReference>
<reference evidence="1" key="1">
    <citation type="journal article" date="2020" name="Stud. Mycol.">
        <title>101 Dothideomycetes genomes: a test case for predicting lifestyles and emergence of pathogens.</title>
        <authorList>
            <person name="Haridas S."/>
            <person name="Albert R."/>
            <person name="Binder M."/>
            <person name="Bloem J."/>
            <person name="Labutti K."/>
            <person name="Salamov A."/>
            <person name="Andreopoulos B."/>
            <person name="Baker S."/>
            <person name="Barry K."/>
            <person name="Bills G."/>
            <person name="Bluhm B."/>
            <person name="Cannon C."/>
            <person name="Castanera R."/>
            <person name="Culley D."/>
            <person name="Daum C."/>
            <person name="Ezra D."/>
            <person name="Gonzalez J."/>
            <person name="Henrissat B."/>
            <person name="Kuo A."/>
            <person name="Liang C."/>
            <person name="Lipzen A."/>
            <person name="Lutzoni F."/>
            <person name="Magnuson J."/>
            <person name="Mondo S."/>
            <person name="Nolan M."/>
            <person name="Ohm R."/>
            <person name="Pangilinan J."/>
            <person name="Park H.-J."/>
            <person name="Ramirez L."/>
            <person name="Alfaro M."/>
            <person name="Sun H."/>
            <person name="Tritt A."/>
            <person name="Yoshinaga Y."/>
            <person name="Zwiers L.-H."/>
            <person name="Turgeon B."/>
            <person name="Goodwin S."/>
            <person name="Spatafora J."/>
            <person name="Crous P."/>
            <person name="Grigoriev I."/>
        </authorList>
    </citation>
    <scope>NUCLEOTIDE SEQUENCE</scope>
    <source>
        <strain evidence="1">CBS 207.26</strain>
    </source>
</reference>
<dbReference type="Proteomes" id="UP000800200">
    <property type="component" value="Unassembled WGS sequence"/>
</dbReference>
<accession>A0A6A6DG16</accession>
<protein>
    <submittedName>
        <fullName evidence="1">Uncharacterized protein</fullName>
    </submittedName>
</protein>
<sequence length="55" mass="6099">MLIFKQVNYDECEVESSPSTKTIYKTSPPINTLAVIVNISNTKGSLKVHQTSDNN</sequence>
<organism evidence="1 2">
    <name type="scientific">Zopfia rhizophila CBS 207.26</name>
    <dbReference type="NCBI Taxonomy" id="1314779"/>
    <lineage>
        <taxon>Eukaryota</taxon>
        <taxon>Fungi</taxon>
        <taxon>Dikarya</taxon>
        <taxon>Ascomycota</taxon>
        <taxon>Pezizomycotina</taxon>
        <taxon>Dothideomycetes</taxon>
        <taxon>Dothideomycetes incertae sedis</taxon>
        <taxon>Zopfiaceae</taxon>
        <taxon>Zopfia</taxon>
    </lineage>
</organism>
<keyword evidence="2" id="KW-1185">Reference proteome</keyword>
<proteinExistence type="predicted"/>
<dbReference type="OrthoDB" id="5228066at2759"/>
<dbReference type="AlphaFoldDB" id="A0A6A6DG16"/>